<dbReference type="Proteomes" id="UP000038045">
    <property type="component" value="Unplaced"/>
</dbReference>
<sequence length="501" mass="58833">MIVFVLIIILLLMLFQIKRYYTLVNKYPKGPTPLPFIGNLLHIPINDTPAYFEILSKVYGPVFTIFLPLPTVILCDYTALKEAMITKGDCFAGRPQNYPESFFQYAKDQGIIFSEGPNWVDQRRMAFHILRNFGMGKDLMEKRVHDSVNDLIKFITDQCEQDYIDIKWPIQITMANIMNDLLYGYKYDIEGNEKYKTLVIYLTEAIKKIRCSKTILLMQLFNEYPKINNILKYFCGVNTDELEKLFQKVRDDVDEVIETFKHDVIEPKNFVHAYLQKCNMMEGSNINKDEIYGVVYDMWFAGMETVTTVLYWSFLFLATNQDKQRMIRKEILNVIGSNYEIEYKYKFKMPYTTAVIYESLRLGNIIPFIVTHKTTCDVDVCGVNIPKNTNIYPQVYNVMKYDEDFIESDKFIPERFLLFDLDNHAILNKNLIDKCVPFGLGKRRCLGESIAHMELFIVLVKIIQKFDIKIPSNINVEDYKPVWGAILKPKKLDFKFERIVY</sequence>
<keyword evidence="9" id="KW-1185">Reference proteome</keyword>
<keyword evidence="5 7" id="KW-0408">Iron</keyword>
<evidence type="ECO:0000256" key="4">
    <source>
        <dbReference type="ARBA" id="ARBA00023002"/>
    </source>
</evidence>
<keyword evidence="4 8" id="KW-0560">Oxidoreductase</keyword>
<dbReference type="InterPro" id="IPR017972">
    <property type="entry name" value="Cyt_P450_CS"/>
</dbReference>
<evidence type="ECO:0000313" key="9">
    <source>
        <dbReference type="Proteomes" id="UP000038045"/>
    </source>
</evidence>
<protein>
    <submittedName>
        <fullName evidence="10">Cytochrome P450 18a1 (inferred by orthology to a D. melanogaster protein)</fullName>
    </submittedName>
</protein>
<dbReference type="Gene3D" id="1.10.630.10">
    <property type="entry name" value="Cytochrome P450"/>
    <property type="match status" value="1"/>
</dbReference>
<evidence type="ECO:0000256" key="7">
    <source>
        <dbReference type="PIRSR" id="PIRSR602401-1"/>
    </source>
</evidence>
<name>A0A0N4ZDC8_PARTI</name>
<evidence type="ECO:0000256" key="1">
    <source>
        <dbReference type="ARBA" id="ARBA00001971"/>
    </source>
</evidence>
<dbReference type="SUPFAM" id="SSF48264">
    <property type="entry name" value="Cytochrome P450"/>
    <property type="match status" value="1"/>
</dbReference>
<accession>A0A0N4ZDC8</accession>
<evidence type="ECO:0000256" key="6">
    <source>
        <dbReference type="ARBA" id="ARBA00023033"/>
    </source>
</evidence>
<dbReference type="InterPro" id="IPR036396">
    <property type="entry name" value="Cyt_P450_sf"/>
</dbReference>
<dbReference type="Pfam" id="PF00067">
    <property type="entry name" value="p450"/>
    <property type="match status" value="1"/>
</dbReference>
<dbReference type="GO" id="GO:0016705">
    <property type="term" value="F:oxidoreductase activity, acting on paired donors, with incorporation or reduction of molecular oxygen"/>
    <property type="evidence" value="ECO:0007669"/>
    <property type="project" value="InterPro"/>
</dbReference>
<feature type="binding site" description="axial binding residue" evidence="7">
    <location>
        <position position="445"/>
    </location>
    <ligand>
        <name>heme</name>
        <dbReference type="ChEBI" id="CHEBI:30413"/>
    </ligand>
    <ligandPart>
        <name>Fe</name>
        <dbReference type="ChEBI" id="CHEBI:18248"/>
    </ligandPart>
</feature>
<keyword evidence="7 8" id="KW-0349">Heme</keyword>
<evidence type="ECO:0000313" key="10">
    <source>
        <dbReference type="WBParaSite" id="PTRK_0000557300.1"/>
    </source>
</evidence>
<evidence type="ECO:0000256" key="8">
    <source>
        <dbReference type="RuleBase" id="RU000461"/>
    </source>
</evidence>
<dbReference type="PANTHER" id="PTHR24284">
    <property type="entry name" value="CYTOCHROME P450 FAMILY"/>
    <property type="match status" value="1"/>
</dbReference>
<reference evidence="10" key="1">
    <citation type="submission" date="2017-02" db="UniProtKB">
        <authorList>
            <consortium name="WormBaseParasite"/>
        </authorList>
    </citation>
    <scope>IDENTIFICATION</scope>
</reference>
<dbReference type="PRINTS" id="PR00385">
    <property type="entry name" value="P450"/>
</dbReference>
<dbReference type="WBParaSite" id="PTRK_0000557300.1">
    <property type="protein sequence ID" value="PTRK_0000557300.1"/>
    <property type="gene ID" value="PTRK_0000557300"/>
</dbReference>
<keyword evidence="3 7" id="KW-0479">Metal-binding</keyword>
<comment type="cofactor">
    <cofactor evidence="1 7">
        <name>heme</name>
        <dbReference type="ChEBI" id="CHEBI:30413"/>
    </cofactor>
</comment>
<dbReference type="GO" id="GO:0020037">
    <property type="term" value="F:heme binding"/>
    <property type="evidence" value="ECO:0007669"/>
    <property type="project" value="InterPro"/>
</dbReference>
<evidence type="ECO:0000256" key="2">
    <source>
        <dbReference type="ARBA" id="ARBA00010617"/>
    </source>
</evidence>
<dbReference type="CDD" id="cd20617">
    <property type="entry name" value="CYP1_2-like"/>
    <property type="match status" value="1"/>
</dbReference>
<evidence type="ECO:0000256" key="3">
    <source>
        <dbReference type="ARBA" id="ARBA00022723"/>
    </source>
</evidence>
<dbReference type="InterPro" id="IPR001128">
    <property type="entry name" value="Cyt_P450"/>
</dbReference>
<dbReference type="GO" id="GO:0004497">
    <property type="term" value="F:monooxygenase activity"/>
    <property type="evidence" value="ECO:0007669"/>
    <property type="project" value="UniProtKB-KW"/>
</dbReference>
<dbReference type="PRINTS" id="PR00463">
    <property type="entry name" value="EP450I"/>
</dbReference>
<evidence type="ECO:0000256" key="5">
    <source>
        <dbReference type="ARBA" id="ARBA00023004"/>
    </source>
</evidence>
<dbReference type="STRING" id="131310.A0A0N4ZDC8"/>
<comment type="similarity">
    <text evidence="2 8">Belongs to the cytochrome P450 family.</text>
</comment>
<proteinExistence type="inferred from homology"/>
<dbReference type="FunFam" id="1.10.630.10:FF:000036">
    <property type="entry name" value="CYtochrome P450 family"/>
    <property type="match status" value="1"/>
</dbReference>
<dbReference type="PROSITE" id="PS00086">
    <property type="entry name" value="CYTOCHROME_P450"/>
    <property type="match status" value="1"/>
</dbReference>
<dbReference type="InterPro" id="IPR002401">
    <property type="entry name" value="Cyt_P450_E_grp-I"/>
</dbReference>
<dbReference type="AlphaFoldDB" id="A0A0N4ZDC8"/>
<dbReference type="GO" id="GO:0005506">
    <property type="term" value="F:iron ion binding"/>
    <property type="evidence" value="ECO:0007669"/>
    <property type="project" value="InterPro"/>
</dbReference>
<organism evidence="9 10">
    <name type="scientific">Parastrongyloides trichosuri</name>
    <name type="common">Possum-specific nematode worm</name>
    <dbReference type="NCBI Taxonomy" id="131310"/>
    <lineage>
        <taxon>Eukaryota</taxon>
        <taxon>Metazoa</taxon>
        <taxon>Ecdysozoa</taxon>
        <taxon>Nematoda</taxon>
        <taxon>Chromadorea</taxon>
        <taxon>Rhabditida</taxon>
        <taxon>Tylenchina</taxon>
        <taxon>Panagrolaimomorpha</taxon>
        <taxon>Strongyloidoidea</taxon>
        <taxon>Strongyloididae</taxon>
        <taxon>Parastrongyloides</taxon>
    </lineage>
</organism>
<dbReference type="PANTHER" id="PTHR24284:SF1">
    <property type="entry name" value="CYTOCHROME P450 FAMILY"/>
    <property type="match status" value="1"/>
</dbReference>
<keyword evidence="6 8" id="KW-0503">Monooxygenase</keyword>